<evidence type="ECO:0000256" key="7">
    <source>
        <dbReference type="SAM" id="Phobius"/>
    </source>
</evidence>
<feature type="transmembrane region" description="Helical" evidence="7">
    <location>
        <begin position="46"/>
        <end position="65"/>
    </location>
</feature>
<feature type="transmembrane region" description="Helical" evidence="7">
    <location>
        <begin position="210"/>
        <end position="235"/>
    </location>
</feature>
<feature type="transmembrane region" description="Helical" evidence="7">
    <location>
        <begin position="12"/>
        <end position="34"/>
    </location>
</feature>
<evidence type="ECO:0000313" key="10">
    <source>
        <dbReference type="Proteomes" id="UP000198734"/>
    </source>
</evidence>
<dbReference type="InterPro" id="IPR036259">
    <property type="entry name" value="MFS_trans_sf"/>
</dbReference>
<sequence length="395" mass="42974">MGSQKSGLDKVIYLVLVNLFIVFLGIGLIIPVMPTLMREMSLEGSTMGYLVAAFAFAQLLVSPIAGRWVDSIGRKKMIVIGMFIFGVSEMLFGLGQDVKVLYMSRILGGISAAFIMPAVTAFVADVTTLRERPKAMGYVAAAISAGFIIGPGIGGFLAEHGTRLPFFVAAGLGILGGVFSLIILKEPERAHIESEGEPVKPRFRKVLEPIYLIPMIIILVSSFGLAAFETVYSLFVDHKYGFTPKDIALIITVSGVLGIIFQVLTFDRIVGKIGEIRLIQICIGVSTIFIFAMIKVSAYWSILLVTFVIFLLFDLMRPALTTYLSKIAGNDQGFVGGLNSTFTSIGNIIGPSIAGILFDVHIDYPYVLAMVILAISFVISLFWKKQKPVFKETAE</sequence>
<dbReference type="CDD" id="cd17325">
    <property type="entry name" value="MFS_MdtG_SLC18_like"/>
    <property type="match status" value="1"/>
</dbReference>
<comment type="similarity">
    <text evidence="2">Belongs to the major facilitator superfamily. TCR/Tet family.</text>
</comment>
<evidence type="ECO:0000256" key="1">
    <source>
        <dbReference type="ARBA" id="ARBA00004651"/>
    </source>
</evidence>
<dbReference type="STRING" id="126156.SAMN05421670_1961"/>
<dbReference type="PROSITE" id="PS00216">
    <property type="entry name" value="SUGAR_TRANSPORT_1"/>
    <property type="match status" value="1"/>
</dbReference>
<keyword evidence="10" id="KW-1185">Reference proteome</keyword>
<dbReference type="EMBL" id="FOXU01000002">
    <property type="protein sequence ID" value="SFQ40171.1"/>
    <property type="molecule type" value="Genomic_DNA"/>
</dbReference>
<dbReference type="InterPro" id="IPR005829">
    <property type="entry name" value="Sugar_transporter_CS"/>
</dbReference>
<dbReference type="InterPro" id="IPR020846">
    <property type="entry name" value="MFS_dom"/>
</dbReference>
<keyword evidence="4 7" id="KW-0812">Transmembrane</keyword>
<organism evidence="9 10">
    <name type="scientific">Psychrobacillus psychrotolerans</name>
    <dbReference type="NCBI Taxonomy" id="126156"/>
    <lineage>
        <taxon>Bacteria</taxon>
        <taxon>Bacillati</taxon>
        <taxon>Bacillota</taxon>
        <taxon>Bacilli</taxon>
        <taxon>Bacillales</taxon>
        <taxon>Bacillaceae</taxon>
        <taxon>Psychrobacillus</taxon>
    </lineage>
</organism>
<keyword evidence="3" id="KW-0813">Transport</keyword>
<evidence type="ECO:0000256" key="3">
    <source>
        <dbReference type="ARBA" id="ARBA00022448"/>
    </source>
</evidence>
<reference evidence="10" key="1">
    <citation type="submission" date="2016-10" db="EMBL/GenBank/DDBJ databases">
        <authorList>
            <person name="Varghese N."/>
            <person name="Submissions S."/>
        </authorList>
    </citation>
    <scope>NUCLEOTIDE SEQUENCE [LARGE SCALE GENOMIC DNA]</scope>
    <source>
        <strain evidence="10">DSM 11706</strain>
    </source>
</reference>
<feature type="transmembrane region" description="Helical" evidence="7">
    <location>
        <begin position="364"/>
        <end position="383"/>
    </location>
</feature>
<evidence type="ECO:0000256" key="5">
    <source>
        <dbReference type="ARBA" id="ARBA00022989"/>
    </source>
</evidence>
<protein>
    <submittedName>
        <fullName evidence="9">MFS transporter, DHA1 family, multidrug resistance protein</fullName>
    </submittedName>
</protein>
<feature type="transmembrane region" description="Helical" evidence="7">
    <location>
        <begin position="106"/>
        <end position="124"/>
    </location>
</feature>
<evidence type="ECO:0000259" key="8">
    <source>
        <dbReference type="PROSITE" id="PS50850"/>
    </source>
</evidence>
<dbReference type="Pfam" id="PF07690">
    <property type="entry name" value="MFS_1"/>
    <property type="match status" value="1"/>
</dbReference>
<feature type="transmembrane region" description="Helical" evidence="7">
    <location>
        <begin position="136"/>
        <end position="158"/>
    </location>
</feature>
<dbReference type="Proteomes" id="UP000198734">
    <property type="component" value="Unassembled WGS sequence"/>
</dbReference>
<dbReference type="InterPro" id="IPR011701">
    <property type="entry name" value="MFS"/>
</dbReference>
<dbReference type="PROSITE" id="PS50850">
    <property type="entry name" value="MFS"/>
    <property type="match status" value="1"/>
</dbReference>
<feature type="domain" description="Major facilitator superfamily (MFS) profile" evidence="8">
    <location>
        <begin position="11"/>
        <end position="388"/>
    </location>
</feature>
<feature type="transmembrane region" description="Helical" evidence="7">
    <location>
        <begin position="247"/>
        <end position="266"/>
    </location>
</feature>
<dbReference type="PRINTS" id="PR01035">
    <property type="entry name" value="TCRTETA"/>
</dbReference>
<dbReference type="AlphaFoldDB" id="A0A1I5Y7I1"/>
<keyword evidence="6 7" id="KW-0472">Membrane</keyword>
<name>A0A1I5Y7I1_9BACI</name>
<evidence type="ECO:0000313" key="9">
    <source>
        <dbReference type="EMBL" id="SFQ40171.1"/>
    </source>
</evidence>
<comment type="subcellular location">
    <subcellularLocation>
        <location evidence="1">Cell membrane</location>
        <topology evidence="1">Multi-pass membrane protein</topology>
    </subcellularLocation>
</comment>
<feature type="transmembrane region" description="Helical" evidence="7">
    <location>
        <begin position="77"/>
        <end position="94"/>
    </location>
</feature>
<feature type="transmembrane region" description="Helical" evidence="7">
    <location>
        <begin position="278"/>
        <end position="294"/>
    </location>
</feature>
<feature type="transmembrane region" description="Helical" evidence="7">
    <location>
        <begin position="164"/>
        <end position="184"/>
    </location>
</feature>
<evidence type="ECO:0000256" key="6">
    <source>
        <dbReference type="ARBA" id="ARBA00023136"/>
    </source>
</evidence>
<proteinExistence type="inferred from homology"/>
<dbReference type="OrthoDB" id="9793283at2"/>
<dbReference type="Gene3D" id="1.20.1250.20">
    <property type="entry name" value="MFS general substrate transporter like domains"/>
    <property type="match status" value="1"/>
</dbReference>
<dbReference type="SUPFAM" id="SSF103473">
    <property type="entry name" value="MFS general substrate transporter"/>
    <property type="match status" value="1"/>
</dbReference>
<dbReference type="PANTHER" id="PTHR23504:SF115">
    <property type="entry name" value="MULTIDRUG RESISTANCE PROTEIN 2"/>
    <property type="match status" value="1"/>
</dbReference>
<dbReference type="PANTHER" id="PTHR23504">
    <property type="entry name" value="MAJOR FACILITATOR SUPERFAMILY DOMAIN-CONTAINING PROTEIN 10"/>
    <property type="match status" value="1"/>
</dbReference>
<evidence type="ECO:0000256" key="4">
    <source>
        <dbReference type="ARBA" id="ARBA00022692"/>
    </source>
</evidence>
<dbReference type="GO" id="GO:0005886">
    <property type="term" value="C:plasma membrane"/>
    <property type="evidence" value="ECO:0007669"/>
    <property type="project" value="UniProtKB-SubCell"/>
</dbReference>
<feature type="transmembrane region" description="Helical" evidence="7">
    <location>
        <begin position="300"/>
        <end position="316"/>
    </location>
</feature>
<gene>
    <name evidence="9" type="ORF">SAMN05421670_1961</name>
</gene>
<dbReference type="RefSeq" id="WP_093536612.1">
    <property type="nucleotide sequence ID" value="NZ_FOXU01000002.1"/>
</dbReference>
<dbReference type="InterPro" id="IPR001958">
    <property type="entry name" value="Tet-R_TetA/multi-R_MdtG-like"/>
</dbReference>
<dbReference type="GO" id="GO:0022857">
    <property type="term" value="F:transmembrane transporter activity"/>
    <property type="evidence" value="ECO:0007669"/>
    <property type="project" value="InterPro"/>
</dbReference>
<evidence type="ECO:0000256" key="2">
    <source>
        <dbReference type="ARBA" id="ARBA00007520"/>
    </source>
</evidence>
<feature type="transmembrane region" description="Helical" evidence="7">
    <location>
        <begin position="337"/>
        <end position="358"/>
    </location>
</feature>
<accession>A0A1I5Y7I1</accession>
<keyword evidence="5 7" id="KW-1133">Transmembrane helix</keyword>